<keyword evidence="4 8" id="KW-0812">Transmembrane</keyword>
<dbReference type="Pfam" id="PF21082">
    <property type="entry name" value="MS_channel_3rd"/>
    <property type="match status" value="1"/>
</dbReference>
<evidence type="ECO:0000256" key="5">
    <source>
        <dbReference type="ARBA" id="ARBA00022989"/>
    </source>
</evidence>
<evidence type="ECO:0000256" key="2">
    <source>
        <dbReference type="ARBA" id="ARBA00008017"/>
    </source>
</evidence>
<feature type="domain" description="Mechanosensitive ion channel MscS C-terminal" evidence="10">
    <location>
        <begin position="202"/>
        <end position="288"/>
    </location>
</feature>
<proteinExistence type="inferred from homology"/>
<dbReference type="RefSeq" id="WP_344089098.1">
    <property type="nucleotide sequence ID" value="NZ_BAAAPO010000068.1"/>
</dbReference>
<dbReference type="InterPro" id="IPR011066">
    <property type="entry name" value="MscS_channel_C_sf"/>
</dbReference>
<dbReference type="InterPro" id="IPR023408">
    <property type="entry name" value="MscS_beta-dom_sf"/>
</dbReference>
<evidence type="ECO:0000256" key="1">
    <source>
        <dbReference type="ARBA" id="ARBA00004651"/>
    </source>
</evidence>
<keyword evidence="13" id="KW-1185">Reference proteome</keyword>
<accession>A0ABN2M698</accession>
<reference evidence="12 13" key="1">
    <citation type="journal article" date="2019" name="Int. J. Syst. Evol. Microbiol.">
        <title>The Global Catalogue of Microorganisms (GCM) 10K type strain sequencing project: providing services to taxonomists for standard genome sequencing and annotation.</title>
        <authorList>
            <consortium name="The Broad Institute Genomics Platform"/>
            <consortium name="The Broad Institute Genome Sequencing Center for Infectious Disease"/>
            <person name="Wu L."/>
            <person name="Ma J."/>
        </authorList>
    </citation>
    <scope>NUCLEOTIDE SEQUENCE [LARGE SCALE GENOMIC DNA]</scope>
    <source>
        <strain evidence="12 13">JCM 15592</strain>
    </source>
</reference>
<dbReference type="InterPro" id="IPR049142">
    <property type="entry name" value="MS_channel_1st"/>
</dbReference>
<dbReference type="Gene3D" id="2.30.30.60">
    <property type="match status" value="1"/>
</dbReference>
<dbReference type="Gene3D" id="3.30.70.100">
    <property type="match status" value="1"/>
</dbReference>
<evidence type="ECO:0000259" key="10">
    <source>
        <dbReference type="Pfam" id="PF21082"/>
    </source>
</evidence>
<keyword evidence="3" id="KW-1003">Cell membrane</keyword>
<dbReference type="EMBL" id="BAAAPO010000068">
    <property type="protein sequence ID" value="GAA1810271.1"/>
    <property type="molecule type" value="Genomic_DNA"/>
</dbReference>
<feature type="region of interest" description="Disordered" evidence="7">
    <location>
        <begin position="284"/>
        <end position="304"/>
    </location>
</feature>
<evidence type="ECO:0000256" key="3">
    <source>
        <dbReference type="ARBA" id="ARBA00022475"/>
    </source>
</evidence>
<dbReference type="Gene3D" id="1.10.287.1260">
    <property type="match status" value="1"/>
</dbReference>
<dbReference type="InterPro" id="IPR045276">
    <property type="entry name" value="YbiO_bact"/>
</dbReference>
<keyword evidence="6 8" id="KW-0472">Membrane</keyword>
<evidence type="ECO:0000256" key="4">
    <source>
        <dbReference type="ARBA" id="ARBA00022692"/>
    </source>
</evidence>
<comment type="caution">
    <text evidence="12">The sequence shown here is derived from an EMBL/GenBank/DDBJ whole genome shotgun (WGS) entry which is preliminary data.</text>
</comment>
<feature type="transmembrane region" description="Helical" evidence="8">
    <location>
        <begin position="86"/>
        <end position="109"/>
    </location>
</feature>
<comment type="similarity">
    <text evidence="2">Belongs to the MscS (TC 1.A.23) family.</text>
</comment>
<dbReference type="Proteomes" id="UP001499938">
    <property type="component" value="Unassembled WGS sequence"/>
</dbReference>
<sequence>MSGTVVPLLTRHELWEGFQGVPMRIVATILGATILRWLLHRVIRRAIALAIARGDREESSRTGRFVAHATGWSIDRHRQRLATLGTLLRSTVTLVVALVAILTIMSLLGLPLAPLLASAGVGGLALGFGAQSLVKDFISGVFMIMEDQYGVGDVVDLGEVTGTVEDVSLRITTVRDANGVTWHVRNGEILRVGNKSQGWAQVVVDLPVGYDADVEKALQALDRVVADFAADPQWSDKVVDAPSVLGVESLVGGAMTLRMIAKCVAGQEFSVQREVRLRAKNALDSAGIPGPRPSGILPAPGGAA</sequence>
<dbReference type="SUPFAM" id="SSF50182">
    <property type="entry name" value="Sm-like ribonucleoproteins"/>
    <property type="match status" value="1"/>
</dbReference>
<evidence type="ECO:0000259" key="9">
    <source>
        <dbReference type="Pfam" id="PF00924"/>
    </source>
</evidence>
<dbReference type="SUPFAM" id="SSF82689">
    <property type="entry name" value="Mechanosensitive channel protein MscS (YggB), C-terminal domain"/>
    <property type="match status" value="1"/>
</dbReference>
<dbReference type="PANTHER" id="PTHR30460:SF0">
    <property type="entry name" value="MODERATE CONDUCTANCE MECHANOSENSITIVE CHANNEL YBIO"/>
    <property type="match status" value="1"/>
</dbReference>
<dbReference type="PANTHER" id="PTHR30460">
    <property type="entry name" value="MODERATE CONDUCTANCE MECHANOSENSITIVE CHANNEL YBIO"/>
    <property type="match status" value="1"/>
</dbReference>
<dbReference type="InterPro" id="IPR006685">
    <property type="entry name" value="MscS_channel_2nd"/>
</dbReference>
<dbReference type="Pfam" id="PF21088">
    <property type="entry name" value="MS_channel_1st"/>
    <property type="match status" value="1"/>
</dbReference>
<comment type="subcellular location">
    <subcellularLocation>
        <location evidence="1">Cell membrane</location>
        <topology evidence="1">Multi-pass membrane protein</topology>
    </subcellularLocation>
</comment>
<feature type="domain" description="Mechanosensitive ion channel MscS" evidence="9">
    <location>
        <begin position="133"/>
        <end position="194"/>
    </location>
</feature>
<feature type="domain" description="Mechanosensitive ion channel transmembrane helices 2/3" evidence="11">
    <location>
        <begin position="93"/>
        <end position="131"/>
    </location>
</feature>
<dbReference type="InterPro" id="IPR010920">
    <property type="entry name" value="LSM_dom_sf"/>
</dbReference>
<evidence type="ECO:0000313" key="13">
    <source>
        <dbReference type="Proteomes" id="UP001499938"/>
    </source>
</evidence>
<protein>
    <submittedName>
        <fullName evidence="12">Mechanosensitive ion channel</fullName>
    </submittedName>
</protein>
<dbReference type="InterPro" id="IPR049278">
    <property type="entry name" value="MS_channel_C"/>
</dbReference>
<gene>
    <name evidence="12" type="ORF">GCM10009811_36550</name>
</gene>
<feature type="transmembrane region" description="Helical" evidence="8">
    <location>
        <begin position="20"/>
        <end position="39"/>
    </location>
</feature>
<organism evidence="12 13">
    <name type="scientific">Nostocoides veronense</name>
    <dbReference type="NCBI Taxonomy" id="330836"/>
    <lineage>
        <taxon>Bacteria</taxon>
        <taxon>Bacillati</taxon>
        <taxon>Actinomycetota</taxon>
        <taxon>Actinomycetes</taxon>
        <taxon>Micrococcales</taxon>
        <taxon>Intrasporangiaceae</taxon>
        <taxon>Nostocoides</taxon>
    </lineage>
</organism>
<evidence type="ECO:0000313" key="12">
    <source>
        <dbReference type="EMBL" id="GAA1810271.1"/>
    </source>
</evidence>
<evidence type="ECO:0000256" key="7">
    <source>
        <dbReference type="SAM" id="MobiDB-lite"/>
    </source>
</evidence>
<dbReference type="Pfam" id="PF00924">
    <property type="entry name" value="MS_channel_2nd"/>
    <property type="match status" value="1"/>
</dbReference>
<evidence type="ECO:0000256" key="6">
    <source>
        <dbReference type="ARBA" id="ARBA00023136"/>
    </source>
</evidence>
<feature type="transmembrane region" description="Helical" evidence="8">
    <location>
        <begin position="115"/>
        <end position="134"/>
    </location>
</feature>
<evidence type="ECO:0000256" key="8">
    <source>
        <dbReference type="SAM" id="Phobius"/>
    </source>
</evidence>
<evidence type="ECO:0000259" key="11">
    <source>
        <dbReference type="Pfam" id="PF21088"/>
    </source>
</evidence>
<name>A0ABN2M698_9MICO</name>
<keyword evidence="5 8" id="KW-1133">Transmembrane helix</keyword>
<dbReference type="InterPro" id="IPR011014">
    <property type="entry name" value="MscS_channel_TM-2"/>
</dbReference>
<dbReference type="SUPFAM" id="SSF82861">
    <property type="entry name" value="Mechanosensitive channel protein MscS (YggB), transmembrane region"/>
    <property type="match status" value="1"/>
</dbReference>